<dbReference type="InterPro" id="IPR000873">
    <property type="entry name" value="AMP-dep_synth/lig_dom"/>
</dbReference>
<dbReference type="SUPFAM" id="SSF56801">
    <property type="entry name" value="Acetyl-CoA synthetase-like"/>
    <property type="match status" value="1"/>
</dbReference>
<dbReference type="OrthoDB" id="5296889at2"/>
<evidence type="ECO:0000256" key="6">
    <source>
        <dbReference type="ARBA" id="ARBA00022840"/>
    </source>
</evidence>
<dbReference type="RefSeq" id="WP_091642169.1">
    <property type="nucleotide sequence ID" value="NZ_FOEG01000003.1"/>
</dbReference>
<evidence type="ECO:0000259" key="14">
    <source>
        <dbReference type="Pfam" id="PF13193"/>
    </source>
</evidence>
<dbReference type="InterPro" id="IPR050237">
    <property type="entry name" value="ATP-dep_AMP-bd_enzyme"/>
</dbReference>
<protein>
    <recommendedName>
        <fullName evidence="10">Long-chain-fatty-acid--CoA ligase</fullName>
        <ecNumber evidence="9">6.2.1.3</ecNumber>
    </recommendedName>
    <alternativeName>
        <fullName evidence="11">Long-chain acyl-CoA synthetase</fullName>
    </alternativeName>
</protein>
<evidence type="ECO:0000313" key="16">
    <source>
        <dbReference type="Proteomes" id="UP000199657"/>
    </source>
</evidence>
<evidence type="ECO:0000256" key="12">
    <source>
        <dbReference type="SAM" id="MobiDB-lite"/>
    </source>
</evidence>
<dbReference type="InterPro" id="IPR045851">
    <property type="entry name" value="AMP-bd_C_sf"/>
</dbReference>
<dbReference type="PANTHER" id="PTHR43767:SF8">
    <property type="entry name" value="LONG-CHAIN-FATTY-ACID--COA LIGASE"/>
    <property type="match status" value="1"/>
</dbReference>
<comment type="subcellular location">
    <subcellularLocation>
        <location evidence="2">Membrane</location>
        <topology evidence="2">Peripheral membrane protein</topology>
    </subcellularLocation>
</comment>
<dbReference type="Pfam" id="PF00501">
    <property type="entry name" value="AMP-binding"/>
    <property type="match status" value="1"/>
</dbReference>
<dbReference type="EC" id="6.2.1.3" evidence="9"/>
<reference evidence="15 16" key="1">
    <citation type="submission" date="2016-10" db="EMBL/GenBank/DDBJ databases">
        <authorList>
            <person name="de Groot N.N."/>
        </authorList>
    </citation>
    <scope>NUCLEOTIDE SEQUENCE [LARGE SCALE GENOMIC DNA]</scope>
    <source>
        <strain evidence="15 16">CGMCC 1.6291</strain>
    </source>
</reference>
<evidence type="ECO:0000256" key="7">
    <source>
        <dbReference type="ARBA" id="ARBA00022842"/>
    </source>
</evidence>
<dbReference type="GO" id="GO:0005524">
    <property type="term" value="F:ATP binding"/>
    <property type="evidence" value="ECO:0007669"/>
    <property type="project" value="UniProtKB-KW"/>
</dbReference>
<dbReference type="InterPro" id="IPR042099">
    <property type="entry name" value="ANL_N_sf"/>
</dbReference>
<evidence type="ECO:0000259" key="13">
    <source>
        <dbReference type="Pfam" id="PF00501"/>
    </source>
</evidence>
<feature type="domain" description="AMP-binding enzyme C-terminal" evidence="14">
    <location>
        <begin position="487"/>
        <end position="561"/>
    </location>
</feature>
<dbReference type="AlphaFoldDB" id="A0A1H8SP70"/>
<comment type="cofactor">
    <cofactor evidence="1">
        <name>Mg(2+)</name>
        <dbReference type="ChEBI" id="CHEBI:18420"/>
    </cofactor>
</comment>
<evidence type="ECO:0000313" key="15">
    <source>
        <dbReference type="EMBL" id="SEO79963.1"/>
    </source>
</evidence>
<dbReference type="Gene3D" id="3.40.50.12780">
    <property type="entry name" value="N-terminal domain of ligase-like"/>
    <property type="match status" value="1"/>
</dbReference>
<evidence type="ECO:0000256" key="11">
    <source>
        <dbReference type="ARBA" id="ARBA00042773"/>
    </source>
</evidence>
<dbReference type="Gene3D" id="3.30.300.30">
    <property type="match status" value="1"/>
</dbReference>
<accession>A0A1H8SP70</accession>
<dbReference type="GO" id="GO:0016020">
    <property type="term" value="C:membrane"/>
    <property type="evidence" value="ECO:0007669"/>
    <property type="project" value="UniProtKB-SubCell"/>
</dbReference>
<evidence type="ECO:0000256" key="3">
    <source>
        <dbReference type="ARBA" id="ARBA00005005"/>
    </source>
</evidence>
<keyword evidence="7" id="KW-0460">Magnesium</keyword>
<dbReference type="FunFam" id="3.30.300.30:FF:000006">
    <property type="entry name" value="Long-chain-fatty-acid--CoA ligase FadD"/>
    <property type="match status" value="1"/>
</dbReference>
<name>A0A1H8SP70_9GAMM</name>
<dbReference type="PANTHER" id="PTHR43767">
    <property type="entry name" value="LONG-CHAIN-FATTY-ACID--COA LIGASE"/>
    <property type="match status" value="1"/>
</dbReference>
<evidence type="ECO:0000256" key="1">
    <source>
        <dbReference type="ARBA" id="ARBA00001946"/>
    </source>
</evidence>
<proteinExistence type="predicted"/>
<evidence type="ECO:0000256" key="9">
    <source>
        <dbReference type="ARBA" id="ARBA00026121"/>
    </source>
</evidence>
<dbReference type="EMBL" id="FOEG01000003">
    <property type="protein sequence ID" value="SEO79963.1"/>
    <property type="molecule type" value="Genomic_DNA"/>
</dbReference>
<keyword evidence="6" id="KW-0067">ATP-binding</keyword>
<organism evidence="15 16">
    <name type="scientific">Aquisalimonas asiatica</name>
    <dbReference type="NCBI Taxonomy" id="406100"/>
    <lineage>
        <taxon>Bacteria</taxon>
        <taxon>Pseudomonadati</taxon>
        <taxon>Pseudomonadota</taxon>
        <taxon>Gammaproteobacteria</taxon>
        <taxon>Chromatiales</taxon>
        <taxon>Ectothiorhodospiraceae</taxon>
        <taxon>Aquisalimonas</taxon>
    </lineage>
</organism>
<dbReference type="GO" id="GO:0004467">
    <property type="term" value="F:long-chain fatty acid-CoA ligase activity"/>
    <property type="evidence" value="ECO:0007669"/>
    <property type="project" value="UniProtKB-EC"/>
</dbReference>
<dbReference type="InterPro" id="IPR020845">
    <property type="entry name" value="AMP-binding_CS"/>
</dbReference>
<evidence type="ECO:0000256" key="2">
    <source>
        <dbReference type="ARBA" id="ARBA00004170"/>
    </source>
</evidence>
<sequence length="586" mass="63998">MSYDSVYDSAPWSRHYTGDYSDSRLHGYSNLAELVADNAREYADQIAYTTVMPNGMSGSLTYAEADAKADDFAVYLREVLGLEPGTRVAVQMPNCLTFPVAAMGVFKAGCTLVNVNPLYTESEMEHQFNDAGVEALVIVDMFTDKLAAIIDHTPVKHVVVTSVAQWFPGVVRGILKGVLKYWNKAVPELTIDATYIDDALEQARAVRQSRNVDVAAWWRDITRDDVAVLQYTGGTTGVSKGGVLTHGNILTNIAQIDAVASSHIEDGEECVLTALPLYHIFAFTVNMLAFHCRGARNVLVPSPRPIQNCQRALENYPITWISGVNTLFNALLNEEWFHIFPPKTMKVAIAGGTALQGAVADRWERIVGCPIAEGYGLTESSPVVSFNPIGSGAKRNSIGIPAPGTSVRIVDDNGVTVPQGEPGEIIVQGDQVMRGYWNRDDETAKTLKDGWLYTGDVAYMDEDGYFHIVDRKKDMVLVSGFNVYPNEVEDCIAELDKVHEAAVIGVPDADTGEAVKAFVVKRDDSLTIEEVRKHCKQKLAGYKVPKQIEFRDDLPKTPVGKVLRKELRDGGSEAAGSASGTDTRAA</sequence>
<dbReference type="CDD" id="cd05936">
    <property type="entry name" value="FC-FACS_FadD_like"/>
    <property type="match status" value="1"/>
</dbReference>
<keyword evidence="16" id="KW-1185">Reference proteome</keyword>
<gene>
    <name evidence="15" type="ORF">SAMN04488052_10380</name>
</gene>
<dbReference type="STRING" id="406100.SAMN04488052_10380"/>
<keyword evidence="8" id="KW-0472">Membrane</keyword>
<dbReference type="Pfam" id="PF13193">
    <property type="entry name" value="AMP-binding_C"/>
    <property type="match status" value="1"/>
</dbReference>
<comment type="pathway">
    <text evidence="3">Lipid metabolism; fatty acid beta-oxidation.</text>
</comment>
<evidence type="ECO:0000256" key="8">
    <source>
        <dbReference type="ARBA" id="ARBA00023136"/>
    </source>
</evidence>
<keyword evidence="4" id="KW-0436">Ligase</keyword>
<dbReference type="InterPro" id="IPR025110">
    <property type="entry name" value="AMP-bd_C"/>
</dbReference>
<dbReference type="Proteomes" id="UP000199657">
    <property type="component" value="Unassembled WGS sequence"/>
</dbReference>
<feature type="domain" description="AMP-dependent synthetase/ligase" evidence="13">
    <location>
        <begin position="37"/>
        <end position="437"/>
    </location>
</feature>
<evidence type="ECO:0000256" key="10">
    <source>
        <dbReference type="ARBA" id="ARBA00039545"/>
    </source>
</evidence>
<evidence type="ECO:0000256" key="4">
    <source>
        <dbReference type="ARBA" id="ARBA00022598"/>
    </source>
</evidence>
<dbReference type="PROSITE" id="PS00455">
    <property type="entry name" value="AMP_BINDING"/>
    <property type="match status" value="1"/>
</dbReference>
<keyword evidence="5" id="KW-0547">Nucleotide-binding</keyword>
<evidence type="ECO:0000256" key="5">
    <source>
        <dbReference type="ARBA" id="ARBA00022741"/>
    </source>
</evidence>
<feature type="region of interest" description="Disordered" evidence="12">
    <location>
        <begin position="565"/>
        <end position="586"/>
    </location>
</feature>